<gene>
    <name evidence="4" type="ORF">PFR001_LOCUS7893</name>
</gene>
<accession>A0ABN8CHS5</accession>
<comment type="caution">
    <text evidence="4">The sequence shown here is derived from an EMBL/GenBank/DDBJ whole genome shotgun (WGS) entry which is preliminary data.</text>
</comment>
<dbReference type="SMART" id="SM00212">
    <property type="entry name" value="UBCc"/>
    <property type="match status" value="1"/>
</dbReference>
<dbReference type="PROSITE" id="PS50127">
    <property type="entry name" value="UBC_2"/>
    <property type="match status" value="1"/>
</dbReference>
<feature type="region of interest" description="Disordered" evidence="1">
    <location>
        <begin position="139"/>
        <end position="160"/>
    </location>
</feature>
<evidence type="ECO:0000256" key="2">
    <source>
        <dbReference type="SAM" id="Phobius"/>
    </source>
</evidence>
<dbReference type="Gene3D" id="3.10.110.10">
    <property type="entry name" value="Ubiquitin Conjugating Enzyme"/>
    <property type="match status" value="1"/>
</dbReference>
<keyword evidence="5" id="KW-1185">Reference proteome</keyword>
<dbReference type="EMBL" id="CAKLBC010001529">
    <property type="protein sequence ID" value="CAH0492704.1"/>
    <property type="molecule type" value="Genomic_DNA"/>
</dbReference>
<protein>
    <recommendedName>
        <fullName evidence="3">UBC core domain-containing protein</fullName>
    </recommendedName>
</protein>
<sequence>MAATVRNTAVKRIQGDVREMMTNPSDQYTASPLETNMFDWHFTLRGPHDTEFEGGIYHGRIILPSDYPFKPPNIILLTPNGRFEVKKENLSQYFSGEGAIGALDFSADERKRLAKLSINYKCETCGRVADLLPELKLENEHEKTPSKTKKEAENVTVEDGEHVEEAKTTFVDAHNSAETQEEVPVDSKPASMKKDPSIDADGSTSTRDTVSALAEESAEMPAVTQRHQNVDTPIAAHDIVQVRGSDSVDTLLHYLTVAIVIALFALIYKKLLQTYGVLQ</sequence>
<dbReference type="InterPro" id="IPR000608">
    <property type="entry name" value="UBC"/>
</dbReference>
<evidence type="ECO:0000313" key="4">
    <source>
        <dbReference type="EMBL" id="CAH0492704.1"/>
    </source>
</evidence>
<organism evidence="4 5">
    <name type="scientific">Peronospora farinosa</name>
    <dbReference type="NCBI Taxonomy" id="134698"/>
    <lineage>
        <taxon>Eukaryota</taxon>
        <taxon>Sar</taxon>
        <taxon>Stramenopiles</taxon>
        <taxon>Oomycota</taxon>
        <taxon>Peronosporomycetes</taxon>
        <taxon>Peronosporales</taxon>
        <taxon>Peronosporaceae</taxon>
        <taxon>Peronospora</taxon>
    </lineage>
</organism>
<reference evidence="4 5" key="1">
    <citation type="submission" date="2021-11" db="EMBL/GenBank/DDBJ databases">
        <authorList>
            <person name="Islam A."/>
            <person name="Islam S."/>
            <person name="Flora M.S."/>
            <person name="Rahman M."/>
            <person name="Ziaur R.M."/>
            <person name="Epstein J.H."/>
            <person name="Hassan M."/>
            <person name="Klassen M."/>
            <person name="Woodard K."/>
            <person name="Webb A."/>
            <person name="Webby R.J."/>
            <person name="El Zowalaty M.E."/>
        </authorList>
    </citation>
    <scope>NUCLEOTIDE SEQUENCE [LARGE SCALE GENOMIC DNA]</scope>
    <source>
        <strain evidence="4">Pf1</strain>
    </source>
</reference>
<keyword evidence="2" id="KW-1133">Transmembrane helix</keyword>
<dbReference type="CDD" id="cd23799">
    <property type="entry name" value="UBCc_UBE2J"/>
    <property type="match status" value="1"/>
</dbReference>
<keyword evidence="2" id="KW-0812">Transmembrane</keyword>
<dbReference type="Proteomes" id="UP001157938">
    <property type="component" value="Unassembled WGS sequence"/>
</dbReference>
<dbReference type="Pfam" id="PF00179">
    <property type="entry name" value="UQ_con"/>
    <property type="match status" value="1"/>
</dbReference>
<dbReference type="PANTHER" id="PTHR24067">
    <property type="entry name" value="UBIQUITIN-CONJUGATING ENZYME E2"/>
    <property type="match status" value="1"/>
</dbReference>
<feature type="region of interest" description="Disordered" evidence="1">
    <location>
        <begin position="172"/>
        <end position="211"/>
    </location>
</feature>
<name>A0ABN8CHS5_9STRA</name>
<feature type="transmembrane region" description="Helical" evidence="2">
    <location>
        <begin position="251"/>
        <end position="268"/>
    </location>
</feature>
<feature type="domain" description="UBC core" evidence="3">
    <location>
        <begin position="8"/>
        <end position="175"/>
    </location>
</feature>
<evidence type="ECO:0000313" key="5">
    <source>
        <dbReference type="Proteomes" id="UP001157938"/>
    </source>
</evidence>
<proteinExistence type="predicted"/>
<dbReference type="InterPro" id="IPR050113">
    <property type="entry name" value="Ub_conjugating_enzyme"/>
</dbReference>
<dbReference type="InterPro" id="IPR016135">
    <property type="entry name" value="UBQ-conjugating_enzyme/RWD"/>
</dbReference>
<dbReference type="SUPFAM" id="SSF54495">
    <property type="entry name" value="UBC-like"/>
    <property type="match status" value="1"/>
</dbReference>
<keyword evidence="2" id="KW-0472">Membrane</keyword>
<evidence type="ECO:0000259" key="3">
    <source>
        <dbReference type="PROSITE" id="PS50127"/>
    </source>
</evidence>
<evidence type="ECO:0000256" key="1">
    <source>
        <dbReference type="SAM" id="MobiDB-lite"/>
    </source>
</evidence>